<evidence type="ECO:0000313" key="1">
    <source>
        <dbReference type="EMBL" id="KDQ07663.1"/>
    </source>
</evidence>
<dbReference type="InParanoid" id="A0A067LWB0"/>
<dbReference type="EMBL" id="KL198103">
    <property type="protein sequence ID" value="KDQ07663.1"/>
    <property type="molecule type" value="Genomic_DNA"/>
</dbReference>
<proteinExistence type="predicted"/>
<name>A0A067LWB0_BOTB1</name>
<gene>
    <name evidence="1" type="ORF">BOTBODRAFT_192285</name>
</gene>
<protein>
    <submittedName>
        <fullName evidence="1">Uncharacterized protein</fullName>
    </submittedName>
</protein>
<reference evidence="2" key="1">
    <citation type="journal article" date="2014" name="Proc. Natl. Acad. Sci. U.S.A.">
        <title>Extensive sampling of basidiomycete genomes demonstrates inadequacy of the white-rot/brown-rot paradigm for wood decay fungi.</title>
        <authorList>
            <person name="Riley R."/>
            <person name="Salamov A.A."/>
            <person name="Brown D.W."/>
            <person name="Nagy L.G."/>
            <person name="Floudas D."/>
            <person name="Held B.W."/>
            <person name="Levasseur A."/>
            <person name="Lombard V."/>
            <person name="Morin E."/>
            <person name="Otillar R."/>
            <person name="Lindquist E.A."/>
            <person name="Sun H."/>
            <person name="LaButti K.M."/>
            <person name="Schmutz J."/>
            <person name="Jabbour D."/>
            <person name="Luo H."/>
            <person name="Baker S.E."/>
            <person name="Pisabarro A.G."/>
            <person name="Walton J.D."/>
            <person name="Blanchette R.A."/>
            <person name="Henrissat B."/>
            <person name="Martin F."/>
            <person name="Cullen D."/>
            <person name="Hibbett D.S."/>
            <person name="Grigoriev I.V."/>
        </authorList>
    </citation>
    <scope>NUCLEOTIDE SEQUENCE [LARGE SCALE GENOMIC DNA]</scope>
    <source>
        <strain evidence="2">FD-172 SS1</strain>
    </source>
</reference>
<keyword evidence="2" id="KW-1185">Reference proteome</keyword>
<dbReference type="AlphaFoldDB" id="A0A067LWB0"/>
<dbReference type="Proteomes" id="UP000027195">
    <property type="component" value="Unassembled WGS sequence"/>
</dbReference>
<dbReference type="HOGENOM" id="CLU_1510352_0_0_1"/>
<accession>A0A067LWB0</accession>
<sequence length="178" mass="19504">MYLRSRKPQQSSLHGPLPVLRMGNYDLVTHTATLSPVDAKQLAPFLGRPAFPHELRVLPDHPSQCILRTKAFGRFYGAPYWEDAAVRSPSTTAELQTLQPVDSDRADVIVDMANLVRNTLVYLFPGAFCGRAVVALQGFENLSNLRVTLCGSHGVVPDPLRAIVLQVALEAAMRAEGL</sequence>
<evidence type="ECO:0000313" key="2">
    <source>
        <dbReference type="Proteomes" id="UP000027195"/>
    </source>
</evidence>
<organism evidence="1 2">
    <name type="scientific">Botryobasidium botryosum (strain FD-172 SS1)</name>
    <dbReference type="NCBI Taxonomy" id="930990"/>
    <lineage>
        <taxon>Eukaryota</taxon>
        <taxon>Fungi</taxon>
        <taxon>Dikarya</taxon>
        <taxon>Basidiomycota</taxon>
        <taxon>Agaricomycotina</taxon>
        <taxon>Agaricomycetes</taxon>
        <taxon>Cantharellales</taxon>
        <taxon>Botryobasidiaceae</taxon>
        <taxon>Botryobasidium</taxon>
    </lineage>
</organism>